<reference evidence="2 3" key="1">
    <citation type="submission" date="2016-12" db="EMBL/GenBank/DDBJ databases">
        <title>Diversity of luminous bacteria.</title>
        <authorList>
            <person name="Yoshizawa S."/>
            <person name="Kogure K."/>
        </authorList>
    </citation>
    <scope>NUCLEOTIDE SEQUENCE [LARGE SCALE GENOMIC DNA]</scope>
    <source>
        <strain evidence="2 3">SA4-48</strain>
    </source>
</reference>
<dbReference type="PROSITE" id="PS51257">
    <property type="entry name" value="PROKAR_LIPOPROTEIN"/>
    <property type="match status" value="1"/>
</dbReference>
<feature type="chain" id="PRO_5015562067" description="Lipoprotein" evidence="1">
    <location>
        <begin position="19"/>
        <end position="264"/>
    </location>
</feature>
<dbReference type="OrthoDB" id="7443339at2"/>
<dbReference type="Proteomes" id="UP000239007">
    <property type="component" value="Unassembled WGS sequence"/>
</dbReference>
<dbReference type="AlphaFoldDB" id="A0A2S7UWL6"/>
<feature type="signal peptide" evidence="1">
    <location>
        <begin position="1"/>
        <end position="18"/>
    </location>
</feature>
<evidence type="ECO:0000313" key="2">
    <source>
        <dbReference type="EMBL" id="PQJ54376.1"/>
    </source>
</evidence>
<keyword evidence="3" id="KW-1185">Reference proteome</keyword>
<dbReference type="EMBL" id="MSCH01000003">
    <property type="protein sequence ID" value="PQJ54376.1"/>
    <property type="molecule type" value="Genomic_DNA"/>
</dbReference>
<name>A0A2S7UWL6_9GAMM</name>
<gene>
    <name evidence="2" type="ORF">BTO11_12390</name>
</gene>
<comment type="caution">
    <text evidence="2">The sequence shown here is derived from an EMBL/GenBank/DDBJ whole genome shotgun (WGS) entry which is preliminary data.</text>
</comment>
<dbReference type="GO" id="GO:0016788">
    <property type="term" value="F:hydrolase activity, acting on ester bonds"/>
    <property type="evidence" value="ECO:0007669"/>
    <property type="project" value="UniProtKB-ARBA"/>
</dbReference>
<sequence>MRKHLVIMATLFLLSACGGTSRLEDTSNLGSISEPINPSENLAIPDNRNKLSYQILIIGNSHVSGIQSLLTTIFENNNEAKNVTIETRKGQFLDTIVNDGNITELINNQKWTHVILQGQKYSQSQMRLYPTDATILWIQRAKAVGATPILFPEHPPFGKLKEAEYVHNIHKEMATEQSSCVAPVGLTWNSTLSILPSLKLHSPDGNHASTLGATLTSFVLYETITGESADLLPFIDTLQGDETTQALFGQIASETITNNLPCQF</sequence>
<accession>A0A2S7UWL6</accession>
<dbReference type="Gene3D" id="3.40.50.1110">
    <property type="entry name" value="SGNH hydrolase"/>
    <property type="match status" value="1"/>
</dbReference>
<evidence type="ECO:0000256" key="1">
    <source>
        <dbReference type="SAM" id="SignalP"/>
    </source>
</evidence>
<dbReference type="InterPro" id="IPR036514">
    <property type="entry name" value="SGNH_hydro_sf"/>
</dbReference>
<evidence type="ECO:0000313" key="3">
    <source>
        <dbReference type="Proteomes" id="UP000239007"/>
    </source>
</evidence>
<protein>
    <recommendedName>
        <fullName evidence="4">Lipoprotein</fullName>
    </recommendedName>
</protein>
<evidence type="ECO:0008006" key="4">
    <source>
        <dbReference type="Google" id="ProtNLM"/>
    </source>
</evidence>
<organism evidence="2 3">
    <name type="scientific">Psychrosphaera saromensis</name>
    <dbReference type="NCBI Taxonomy" id="716813"/>
    <lineage>
        <taxon>Bacteria</taxon>
        <taxon>Pseudomonadati</taxon>
        <taxon>Pseudomonadota</taxon>
        <taxon>Gammaproteobacteria</taxon>
        <taxon>Alteromonadales</taxon>
        <taxon>Pseudoalteromonadaceae</taxon>
        <taxon>Psychrosphaera</taxon>
    </lineage>
</organism>
<proteinExistence type="predicted"/>
<dbReference type="RefSeq" id="WP_105052892.1">
    <property type="nucleotide sequence ID" value="NZ_BMYG01000001.1"/>
</dbReference>
<keyword evidence="1" id="KW-0732">Signal</keyword>